<comment type="caution">
    <text evidence="2">The sequence shown here is derived from an EMBL/GenBank/DDBJ whole genome shotgun (WGS) entry which is preliminary data.</text>
</comment>
<sequence length="1912" mass="217425">MNSDTAIGHVVQRSSRQCDHEEDQKVYQPRTRHRHAPYQQIRRGYTMDTPESPTEGNRGASMDPALPSSIVGLIGMNLSSRRKRASCITSDLKTANEIIATNHHVPVELQQVLVAEALEKKIRRRESVRIAQTRFREKKMKAQNTIRSAIAKLKSDIKYLESKSKNSLRIPIAPTKWALASEYFRQFNCYVASHGAFGPTASEFLREMMDPDVLVGSQFGVEAALENWKLFTVYFEDVRVEINDMKMPTPDTLVASTVTSVCITDKTLRNAFPHLIGDSGKPSPLATRLLGEKLVMKDSVLFRWDSSTDKVAQLLSQTDMLTSMLNVLHSLEDVSSVFCKARITLHHDTAIGHVVQRSSRQCDHEEDQKVYQPRTRHRHAPYQQIRRGYTMDTPESPTEGNRGASMDPALPSSIVGLIGMNLSSRRKRASCITSDLKTANEIIATNRHVPVELQQVLVAEALEKKIRRRESVRIAQTRFREKKMKAQNTIRSAIAKLKSDIKYLESKSKNSLRIPIAPTKWALASEYFRQFNRYVASHGAFGPTASEFLREMMDPDVLVGSQFGVEAALENWKLFTVYFEDVRVEINDMKMPTPDTLVASTVTSVCITDKTLRNAFPHLIGDSGKPSPLATRLLGEKLVMKDSVLFRWDSSTDKVAQLLSQTDMLTSMLNVLHSLEDVSIYQPRTRHRHAPYQQIRRGYTMDTPESPTEGNRGASMDPALPSSIVGLIGMNLSSTRKRASCITSDLKTANEIIATNRHVPVELQQVLVAEALEKKIRRRESVRIAQTRFREKKMKAQNTIRSAIAKLKSDIKYLESKSKNSLRIPIAPTKWALASEYFRQFNRYVASHGAFGPTASEFLREMMDPDVLVGSQFGVEAALENWKLFTVYFEDVRVEIKDMKMPTPDTLVASTTTSVCIMNKTLWNAFPHLIDDSGKPSPLVTRLMGEKLVMKDSVLFRWDSSTDKVAQLLTQTDMLTSMLNVLHSLEDVSSVFCKARITLHHVGSRRHQSLRLLLGVLVALVLFALAFELSFVSPDVSGADFEEYQDVLHVLDSAAAAEDSDKAPPTGTDVFYPSAVFDTDWSQRIKESDILHEAALHRGCVKHKNSVVSWQFGRTDQNETQNLMQLVNESDPKLLEKLRTCPDVDIFLPEGLRSFGYCEDAAAYTKCKLQHFFIVNCGICTNFYIVLESRMLPHWVFDHKFQDETRNRTITYHDLCPNTPMIFFNHYWEDLPDAADWPAAKPLYLMPNMEMYELESEHYWRADVILCKTALCSRRQPRGTRVLYTRHTTSNLALTYKSQLTTSQANARPEKNFSEVTFLHTAGTSIQKGTRHVLDCWLSRPDLPRLELHMAQDLFDGAFSAKYAKKIDKSGNVFLHTGRLDPTAFGQLITDATYFMCSSLQEGYGHYINQARSSRALIFTTDIAPMNELITPSSGALIKARAIAHNGQFLGGRSKKAHALRGVPGFVADFRGRAVCDAVTDMLKNTTPEERAKRADKALQQYYFDTVFFAQKMQELRDFARAHSHLGPLTLYALMTGMSVFPGLSPVWNTELVLVKESRPDLYPDAVFETDWSQRVMEKDVIHEATLHRGCLEHKDSVIPWTFGRNESEEIHELVDKTDPKLLEKLRHCPDVDVMVPTGIRSFGYCEDAAAYTKFLESRMLPRWVFEVEFQDTTLNRTVSYHDLCPNTPLLFFNHFWEGLVDEIGWPKRKPVYLMPNIEMYELDSQHYWRADVILCKTAVCSRYLRKWFKQEGNPRGTRVIYTRHTTSNLALTLRSRLSSREDSMQEKNFSDVTFIHAVGSSVQKGTRQVLDCWLNQPDFHSLDLYVDQNLYDGAFKSDYGERIGNSSNIRVHSGHLPSDQFGRDVLENTTPEGRAIRADKALQQYYFDTVFFAHSMRELRDYSLALIGHQF</sequence>
<feature type="region of interest" description="Disordered" evidence="1">
    <location>
        <begin position="1"/>
        <end position="65"/>
    </location>
</feature>
<keyword evidence="3" id="KW-1185">Reference proteome</keyword>
<evidence type="ECO:0000313" key="3">
    <source>
        <dbReference type="Proteomes" id="UP001259832"/>
    </source>
</evidence>
<dbReference type="Proteomes" id="UP001259832">
    <property type="component" value="Unassembled WGS sequence"/>
</dbReference>
<gene>
    <name evidence="2" type="ORF">P3T76_009947</name>
</gene>
<accession>A0AAD9GEQ6</accession>
<protein>
    <submittedName>
        <fullName evidence="2">Uncharacterized protein</fullName>
    </submittedName>
</protein>
<dbReference type="EMBL" id="JASMQC010000020">
    <property type="protein sequence ID" value="KAK1937169.1"/>
    <property type="molecule type" value="Genomic_DNA"/>
</dbReference>
<evidence type="ECO:0000256" key="1">
    <source>
        <dbReference type="SAM" id="MobiDB-lite"/>
    </source>
</evidence>
<dbReference type="SUPFAM" id="SSF53756">
    <property type="entry name" value="UDP-Glycosyltransferase/glycogen phosphorylase"/>
    <property type="match status" value="1"/>
</dbReference>
<reference evidence="2" key="1">
    <citation type="submission" date="2023-08" db="EMBL/GenBank/DDBJ databases">
        <title>Reference Genome Resource for the Citrus Pathogen Phytophthora citrophthora.</title>
        <authorList>
            <person name="Moller H."/>
            <person name="Coetzee B."/>
            <person name="Rose L.J."/>
            <person name="Van Niekerk J.M."/>
        </authorList>
    </citation>
    <scope>NUCLEOTIDE SEQUENCE</scope>
    <source>
        <strain evidence="2">STE-U-9442</strain>
    </source>
</reference>
<dbReference type="CDD" id="cd14686">
    <property type="entry name" value="bZIP"/>
    <property type="match status" value="3"/>
</dbReference>
<name>A0AAD9GEQ6_9STRA</name>
<organism evidence="2 3">
    <name type="scientific">Phytophthora citrophthora</name>
    <dbReference type="NCBI Taxonomy" id="4793"/>
    <lineage>
        <taxon>Eukaryota</taxon>
        <taxon>Sar</taxon>
        <taxon>Stramenopiles</taxon>
        <taxon>Oomycota</taxon>
        <taxon>Peronosporomycetes</taxon>
        <taxon>Peronosporales</taxon>
        <taxon>Peronosporaceae</taxon>
        <taxon>Phytophthora</taxon>
    </lineage>
</organism>
<feature type="compositionally biased region" description="Basic and acidic residues" evidence="1">
    <location>
        <begin position="16"/>
        <end position="25"/>
    </location>
</feature>
<evidence type="ECO:0000313" key="2">
    <source>
        <dbReference type="EMBL" id="KAK1937169.1"/>
    </source>
</evidence>
<proteinExistence type="predicted"/>
<dbReference type="Gene3D" id="3.40.50.2000">
    <property type="entry name" value="Glycogen Phosphorylase B"/>
    <property type="match status" value="1"/>
</dbReference>